<comment type="similarity">
    <text evidence="1">Belongs to the glycosyltransferase 2 family.</text>
</comment>
<evidence type="ECO:0000313" key="6">
    <source>
        <dbReference type="Proteomes" id="UP001596298"/>
    </source>
</evidence>
<dbReference type="Proteomes" id="UP001596298">
    <property type="component" value="Unassembled WGS sequence"/>
</dbReference>
<feature type="domain" description="Glycosyltransferase 2-like" evidence="4">
    <location>
        <begin position="14"/>
        <end position="174"/>
    </location>
</feature>
<keyword evidence="2" id="KW-0328">Glycosyltransferase</keyword>
<name>A0ABW2ADS3_9MICO</name>
<dbReference type="PANTHER" id="PTHR43398">
    <property type="entry name" value="DOLICHOL-PHOSPHATE MANNOSYLTRANSFERASE SUBUNIT 1"/>
    <property type="match status" value="1"/>
</dbReference>
<comment type="caution">
    <text evidence="5">The sequence shown here is derived from an EMBL/GenBank/DDBJ whole genome shotgun (WGS) entry which is preliminary data.</text>
</comment>
<organism evidence="5 6">
    <name type="scientific">Flexivirga alba</name>
    <dbReference type="NCBI Taxonomy" id="702742"/>
    <lineage>
        <taxon>Bacteria</taxon>
        <taxon>Bacillati</taxon>
        <taxon>Actinomycetota</taxon>
        <taxon>Actinomycetes</taxon>
        <taxon>Micrococcales</taxon>
        <taxon>Dermacoccaceae</taxon>
        <taxon>Flexivirga</taxon>
    </lineage>
</organism>
<dbReference type="Gene3D" id="3.90.550.10">
    <property type="entry name" value="Spore Coat Polysaccharide Biosynthesis Protein SpsA, Chain A"/>
    <property type="match status" value="1"/>
</dbReference>
<dbReference type="CDD" id="cd06442">
    <property type="entry name" value="DPM1_like"/>
    <property type="match status" value="1"/>
</dbReference>
<evidence type="ECO:0000256" key="1">
    <source>
        <dbReference type="ARBA" id="ARBA00006739"/>
    </source>
</evidence>
<keyword evidence="6" id="KW-1185">Reference proteome</keyword>
<evidence type="ECO:0000259" key="4">
    <source>
        <dbReference type="Pfam" id="PF00535"/>
    </source>
</evidence>
<dbReference type="InterPro" id="IPR039528">
    <property type="entry name" value="DPM1-like"/>
</dbReference>
<accession>A0ABW2ADS3</accession>
<protein>
    <submittedName>
        <fullName evidence="5">Polyprenol monophosphomannose synthase</fullName>
    </submittedName>
</protein>
<dbReference type="InterPro" id="IPR001173">
    <property type="entry name" value="Glyco_trans_2-like"/>
</dbReference>
<dbReference type="SUPFAM" id="SSF53448">
    <property type="entry name" value="Nucleotide-diphospho-sugar transferases"/>
    <property type="match status" value="1"/>
</dbReference>
<sequence>MMPPSGLENIQVVVIVPTYNERDNLRRLLCGLLALPSERLGVLVVDDNSPDGTGDLADEFAQATEGRVQVLHRPGKEGLGRAYAAGMAWALSTCAEVVVQMDADGSHPIEAIQPMVTALTANHAAVAVGSRYVAGGGVDADWPWHRRMLSAGANSYVRSVLGLSVRDATAGFKAWDAAALRVLQPETVLSNGYSFQVELAHRVTLAGMRSVEVPIHFTDRTEGTSKMSLGVQAESLMMPWRLRKSQWRPAVAASQVPARG</sequence>
<dbReference type="PANTHER" id="PTHR43398:SF1">
    <property type="entry name" value="DOLICHOL-PHOSPHATE MANNOSYLTRANSFERASE SUBUNIT 1"/>
    <property type="match status" value="1"/>
</dbReference>
<reference evidence="6" key="1">
    <citation type="journal article" date="2019" name="Int. J. Syst. Evol. Microbiol.">
        <title>The Global Catalogue of Microorganisms (GCM) 10K type strain sequencing project: providing services to taxonomists for standard genome sequencing and annotation.</title>
        <authorList>
            <consortium name="The Broad Institute Genomics Platform"/>
            <consortium name="The Broad Institute Genome Sequencing Center for Infectious Disease"/>
            <person name="Wu L."/>
            <person name="Ma J."/>
        </authorList>
    </citation>
    <scope>NUCLEOTIDE SEQUENCE [LARGE SCALE GENOMIC DNA]</scope>
    <source>
        <strain evidence="6">CCUG 58127</strain>
    </source>
</reference>
<dbReference type="RefSeq" id="WP_382399541.1">
    <property type="nucleotide sequence ID" value="NZ_JBHSWH010000001.1"/>
</dbReference>
<dbReference type="Pfam" id="PF00535">
    <property type="entry name" value="Glycos_transf_2"/>
    <property type="match status" value="1"/>
</dbReference>
<gene>
    <name evidence="5" type="ORF">ACFQDH_06335</name>
</gene>
<keyword evidence="3" id="KW-0808">Transferase</keyword>
<evidence type="ECO:0000256" key="3">
    <source>
        <dbReference type="ARBA" id="ARBA00022679"/>
    </source>
</evidence>
<dbReference type="InterPro" id="IPR029044">
    <property type="entry name" value="Nucleotide-diphossugar_trans"/>
</dbReference>
<dbReference type="EMBL" id="JBHSWH010000001">
    <property type="protein sequence ID" value="MFC6704895.1"/>
    <property type="molecule type" value="Genomic_DNA"/>
</dbReference>
<evidence type="ECO:0000256" key="2">
    <source>
        <dbReference type="ARBA" id="ARBA00022676"/>
    </source>
</evidence>
<evidence type="ECO:0000313" key="5">
    <source>
        <dbReference type="EMBL" id="MFC6704895.1"/>
    </source>
</evidence>
<proteinExistence type="inferred from homology"/>